<name>A0ABV0S3I8_9TELE</name>
<sequence>MKNNVFLHMDQAQRVANELNRGCYSASLWENMFSSTAAGLSSDSEPEGDEAEDDSDCITLENIPSLQLSSTQDEDDKESFGLAAEELERKISEANAITTFEENRDSELEKIRNFDCKCYGRRKENSSLGTQSCSRKLSPEIMYNIRMDSLAAEREWQDMRIIGHLEANRRTVETSAMTTSTKKTPRKRKHARTTYSIGGIEVCRNTFQFLMGICKATLTDIIRHFDESGARPRLRKKSQRPQDLHFKKCKPSRGEEDCSNQEATGSSSACSKREGRLQRDDCCLQKDLRRLSVVHRPLPTFK</sequence>
<organism evidence="2 3">
    <name type="scientific">Xenoophorus captivus</name>
    <dbReference type="NCBI Taxonomy" id="1517983"/>
    <lineage>
        <taxon>Eukaryota</taxon>
        <taxon>Metazoa</taxon>
        <taxon>Chordata</taxon>
        <taxon>Craniata</taxon>
        <taxon>Vertebrata</taxon>
        <taxon>Euteleostomi</taxon>
        <taxon>Actinopterygii</taxon>
        <taxon>Neopterygii</taxon>
        <taxon>Teleostei</taxon>
        <taxon>Neoteleostei</taxon>
        <taxon>Acanthomorphata</taxon>
        <taxon>Ovalentaria</taxon>
        <taxon>Atherinomorphae</taxon>
        <taxon>Cyprinodontiformes</taxon>
        <taxon>Goodeidae</taxon>
        <taxon>Xenoophorus</taxon>
    </lineage>
</organism>
<evidence type="ECO:0000313" key="3">
    <source>
        <dbReference type="Proteomes" id="UP001434883"/>
    </source>
</evidence>
<evidence type="ECO:0000313" key="2">
    <source>
        <dbReference type="EMBL" id="MEQ2214936.1"/>
    </source>
</evidence>
<feature type="compositionally biased region" description="Polar residues" evidence="1">
    <location>
        <begin position="260"/>
        <end position="270"/>
    </location>
</feature>
<dbReference type="Proteomes" id="UP001434883">
    <property type="component" value="Unassembled WGS sequence"/>
</dbReference>
<gene>
    <name evidence="2" type="ORF">XENOCAPTIV_024119</name>
</gene>
<dbReference type="EMBL" id="JAHRIN010067775">
    <property type="protein sequence ID" value="MEQ2214936.1"/>
    <property type="molecule type" value="Genomic_DNA"/>
</dbReference>
<proteinExistence type="predicted"/>
<accession>A0ABV0S3I8</accession>
<protein>
    <submittedName>
        <fullName evidence="2">Uncharacterized protein</fullName>
    </submittedName>
</protein>
<comment type="caution">
    <text evidence="2">The sequence shown here is derived from an EMBL/GenBank/DDBJ whole genome shotgun (WGS) entry which is preliminary data.</text>
</comment>
<evidence type="ECO:0000256" key="1">
    <source>
        <dbReference type="SAM" id="MobiDB-lite"/>
    </source>
</evidence>
<keyword evidence="3" id="KW-1185">Reference proteome</keyword>
<reference evidence="2 3" key="1">
    <citation type="submission" date="2021-06" db="EMBL/GenBank/DDBJ databases">
        <authorList>
            <person name="Palmer J.M."/>
        </authorList>
    </citation>
    <scope>NUCLEOTIDE SEQUENCE [LARGE SCALE GENOMIC DNA]</scope>
    <source>
        <strain evidence="2 3">XC_2019</strain>
        <tissue evidence="2">Muscle</tissue>
    </source>
</reference>
<feature type="compositionally biased region" description="Basic and acidic residues" evidence="1">
    <location>
        <begin position="240"/>
        <end position="256"/>
    </location>
</feature>
<feature type="region of interest" description="Disordered" evidence="1">
    <location>
        <begin position="230"/>
        <end position="277"/>
    </location>
</feature>